<dbReference type="AlphaFoldDB" id="A0AAW7ZAJ7"/>
<reference evidence="1" key="2">
    <citation type="submission" date="2023-03" db="EMBL/GenBank/DDBJ databases">
        <authorList>
            <person name="Zhang Z."/>
        </authorList>
    </citation>
    <scope>NUCLEOTIDE SEQUENCE</scope>
    <source>
        <strain evidence="1">DSA</strain>
    </source>
</reference>
<reference evidence="1" key="1">
    <citation type="journal article" date="2023" name="J. Hazard. Mater.">
        <title>Anaerobic biodegradation of pyrene and benzo[a]pyrene by a new sulfate-reducing Desulforamulus aquiferis strain DSA.</title>
        <authorList>
            <person name="Zhang Z."/>
            <person name="Sun J."/>
            <person name="Gong X."/>
            <person name="Wang C."/>
            <person name="Wang H."/>
        </authorList>
    </citation>
    <scope>NUCLEOTIDE SEQUENCE</scope>
    <source>
        <strain evidence="1">DSA</strain>
    </source>
</reference>
<evidence type="ECO:0000313" key="2">
    <source>
        <dbReference type="Proteomes" id="UP001172911"/>
    </source>
</evidence>
<sequence>MGPAEYRFLSGQNPYVLFLILILLIMGTEKELESYFESARDFILGTKRSVENIRAGIEGMQTNMLSFGTQLLDLQKK</sequence>
<proteinExistence type="predicted"/>
<evidence type="ECO:0000313" key="1">
    <source>
        <dbReference type="EMBL" id="MDO7786430.1"/>
    </source>
</evidence>
<keyword evidence="2" id="KW-1185">Reference proteome</keyword>
<dbReference type="RefSeq" id="WP_304541451.1">
    <property type="nucleotide sequence ID" value="NZ_JARPTC010000005.1"/>
</dbReference>
<dbReference type="Proteomes" id="UP001172911">
    <property type="component" value="Unassembled WGS sequence"/>
</dbReference>
<dbReference type="EMBL" id="JARPTC010000005">
    <property type="protein sequence ID" value="MDO7786430.1"/>
    <property type="molecule type" value="Genomic_DNA"/>
</dbReference>
<comment type="caution">
    <text evidence="1">The sequence shown here is derived from an EMBL/GenBank/DDBJ whole genome shotgun (WGS) entry which is preliminary data.</text>
</comment>
<organism evidence="1 2">
    <name type="scientific">Desulforamulus aquiferis</name>
    <dbReference type="NCBI Taxonomy" id="1397668"/>
    <lineage>
        <taxon>Bacteria</taxon>
        <taxon>Bacillati</taxon>
        <taxon>Bacillota</taxon>
        <taxon>Clostridia</taxon>
        <taxon>Eubacteriales</taxon>
        <taxon>Peptococcaceae</taxon>
        <taxon>Desulforamulus</taxon>
    </lineage>
</organism>
<protein>
    <submittedName>
        <fullName evidence="1">Uncharacterized protein</fullName>
    </submittedName>
</protein>
<accession>A0AAW7ZAJ7</accession>
<gene>
    <name evidence="1" type="ORF">P6N53_04245</name>
</gene>
<name>A0AAW7ZAJ7_9FIRM</name>